<dbReference type="SUPFAM" id="SSF102114">
    <property type="entry name" value="Radical SAM enzymes"/>
    <property type="match status" value="1"/>
</dbReference>
<dbReference type="Pfam" id="PF13353">
    <property type="entry name" value="Fer4_12"/>
    <property type="match status" value="1"/>
</dbReference>
<keyword evidence="12" id="KW-0413">Isomerase</keyword>
<dbReference type="InterPro" id="IPR058240">
    <property type="entry name" value="rSAM_sf"/>
</dbReference>
<evidence type="ECO:0000256" key="13">
    <source>
        <dbReference type="ARBA" id="ARBA00030756"/>
    </source>
</evidence>
<dbReference type="GO" id="GO:0046872">
    <property type="term" value="F:metal ion binding"/>
    <property type="evidence" value="ECO:0007669"/>
    <property type="project" value="UniProtKB-KW"/>
</dbReference>
<comment type="cofactor">
    <cofactor evidence="3">
        <name>[4Fe-4S] cluster</name>
        <dbReference type="ChEBI" id="CHEBI:49883"/>
    </cofactor>
</comment>
<keyword evidence="8 14" id="KW-0479">Metal-binding</keyword>
<evidence type="ECO:0000259" key="16">
    <source>
        <dbReference type="PROSITE" id="PS51918"/>
    </source>
</evidence>
<proteinExistence type="inferred from homology"/>
<evidence type="ECO:0000256" key="5">
    <source>
        <dbReference type="ARBA" id="ARBA00022363"/>
    </source>
</evidence>
<dbReference type="InterPro" id="IPR007197">
    <property type="entry name" value="rSAM"/>
</dbReference>
<dbReference type="PANTHER" id="PTHR30538:SF1">
    <property type="entry name" value="L-LYSINE 2,3-AMINOMUTASE"/>
    <property type="match status" value="1"/>
</dbReference>
<feature type="domain" description="Radical SAM core" evidence="16">
    <location>
        <begin position="106"/>
        <end position="329"/>
    </location>
</feature>
<evidence type="ECO:0000313" key="18">
    <source>
        <dbReference type="Proteomes" id="UP000592294"/>
    </source>
</evidence>
<evidence type="ECO:0000256" key="12">
    <source>
        <dbReference type="ARBA" id="ARBA00023235"/>
    </source>
</evidence>
<dbReference type="SFLD" id="SFLDF00314">
    <property type="entry name" value="L-lysine_2_3-aminomutase_(yjeK"/>
    <property type="match status" value="1"/>
</dbReference>
<dbReference type="GO" id="GO:0016853">
    <property type="term" value="F:isomerase activity"/>
    <property type="evidence" value="ECO:0007669"/>
    <property type="project" value="UniProtKB-KW"/>
</dbReference>
<dbReference type="AlphaFoldDB" id="A0A850RCW6"/>
<feature type="binding site" evidence="14">
    <location>
        <position position="127"/>
    </location>
    <ligand>
        <name>[4Fe-4S] cluster</name>
        <dbReference type="ChEBI" id="CHEBI:49883"/>
        <note>4Fe-4S-S-AdoMet</note>
    </ligand>
</feature>
<evidence type="ECO:0000256" key="2">
    <source>
        <dbReference type="ARBA" id="ARBA00001933"/>
    </source>
</evidence>
<dbReference type="NCBIfam" id="TIGR03821">
    <property type="entry name" value="EFP_modif_epmB"/>
    <property type="match status" value="1"/>
</dbReference>
<evidence type="ECO:0000256" key="9">
    <source>
        <dbReference type="ARBA" id="ARBA00022898"/>
    </source>
</evidence>
<keyword evidence="6 14" id="KW-0004">4Fe-4S</keyword>
<dbReference type="InterPro" id="IPR022462">
    <property type="entry name" value="EpmB"/>
</dbReference>
<reference evidence="17 18" key="1">
    <citation type="submission" date="2020-06" db="EMBL/GenBank/DDBJ databases">
        <title>Whole-genome sequence of Allochromatium humboldtianum DSM 21881, type strain.</title>
        <authorList>
            <person name="Kyndt J.A."/>
            <person name="Meyer T.E."/>
        </authorList>
    </citation>
    <scope>NUCLEOTIDE SEQUENCE [LARGE SCALE GENOMIC DNA]</scope>
    <source>
        <strain evidence="17 18">DSM 21881</strain>
    </source>
</reference>
<evidence type="ECO:0000256" key="7">
    <source>
        <dbReference type="ARBA" id="ARBA00022691"/>
    </source>
</evidence>
<dbReference type="SFLD" id="SFLDG01070">
    <property type="entry name" value="PLP-dependent"/>
    <property type="match status" value="1"/>
</dbReference>
<protein>
    <recommendedName>
        <fullName evidence="5">L-lysine 2,3-aminomutase</fullName>
    </recommendedName>
    <alternativeName>
        <fullName evidence="13">EF-P post-translational modification enzyme B</fullName>
    </alternativeName>
</protein>
<comment type="catalytic activity">
    <reaction evidence="1">
        <text>L-lysine = D-beta-lysine</text>
        <dbReference type="Rhea" id="RHEA:44148"/>
        <dbReference type="ChEBI" id="CHEBI:32551"/>
        <dbReference type="ChEBI" id="CHEBI:84138"/>
    </reaction>
</comment>
<feature type="binding site" evidence="14">
    <location>
        <position position="120"/>
    </location>
    <ligand>
        <name>[4Fe-4S] cluster</name>
        <dbReference type="ChEBI" id="CHEBI:49883"/>
        <note>4Fe-4S-S-AdoMet</note>
    </ligand>
</feature>
<dbReference type="GO" id="GO:0051539">
    <property type="term" value="F:4 iron, 4 sulfur cluster binding"/>
    <property type="evidence" value="ECO:0007669"/>
    <property type="project" value="UniProtKB-KW"/>
</dbReference>
<keyword evidence="9 15" id="KW-0663">Pyridoxal phosphate</keyword>
<evidence type="ECO:0000256" key="15">
    <source>
        <dbReference type="PIRSR" id="PIRSR603739-50"/>
    </source>
</evidence>
<keyword evidence="11 14" id="KW-0411">Iron-sulfur</keyword>
<gene>
    <name evidence="17" type="primary">epmB</name>
    <name evidence="17" type="ORF">HW932_07380</name>
</gene>
<keyword evidence="7" id="KW-0949">S-adenosyl-L-methionine</keyword>
<dbReference type="PIRSF" id="PIRSF004911">
    <property type="entry name" value="DUF160"/>
    <property type="match status" value="1"/>
</dbReference>
<feature type="binding site" evidence="14">
    <location>
        <position position="124"/>
    </location>
    <ligand>
        <name>[4Fe-4S] cluster</name>
        <dbReference type="ChEBI" id="CHEBI:49883"/>
        <note>4Fe-4S-S-AdoMet</note>
    </ligand>
</feature>
<dbReference type="CDD" id="cd01335">
    <property type="entry name" value="Radical_SAM"/>
    <property type="match status" value="1"/>
</dbReference>
<evidence type="ECO:0000256" key="3">
    <source>
        <dbReference type="ARBA" id="ARBA00001966"/>
    </source>
</evidence>
<comment type="similarity">
    <text evidence="4">Belongs to the radical SAM superfamily. KamA family.</text>
</comment>
<dbReference type="InterPro" id="IPR003739">
    <property type="entry name" value="Lys_aminomutase/Glu_NH3_mut"/>
</dbReference>
<organism evidence="17 18">
    <name type="scientific">Allochromatium humboldtianum</name>
    <dbReference type="NCBI Taxonomy" id="504901"/>
    <lineage>
        <taxon>Bacteria</taxon>
        <taxon>Pseudomonadati</taxon>
        <taxon>Pseudomonadota</taxon>
        <taxon>Gammaproteobacteria</taxon>
        <taxon>Chromatiales</taxon>
        <taxon>Chromatiaceae</taxon>
        <taxon>Allochromatium</taxon>
    </lineage>
</organism>
<comment type="cofactor">
    <cofactor evidence="2 15">
        <name>pyridoxal 5'-phosphate</name>
        <dbReference type="ChEBI" id="CHEBI:597326"/>
    </cofactor>
</comment>
<comment type="caution">
    <text evidence="17">The sequence shown here is derived from an EMBL/GenBank/DDBJ whole genome shotgun (WGS) entry which is preliminary data.</text>
</comment>
<evidence type="ECO:0000256" key="4">
    <source>
        <dbReference type="ARBA" id="ARBA00008703"/>
    </source>
</evidence>
<evidence type="ECO:0000313" key="17">
    <source>
        <dbReference type="EMBL" id="NVZ09082.1"/>
    </source>
</evidence>
<evidence type="ECO:0000256" key="1">
    <source>
        <dbReference type="ARBA" id="ARBA00001352"/>
    </source>
</evidence>
<name>A0A850RCW6_9GAMM</name>
<evidence type="ECO:0000256" key="11">
    <source>
        <dbReference type="ARBA" id="ARBA00023014"/>
    </source>
</evidence>
<sequence>MNTKCKNHGAQPPAWRRERLDAFTRVDDLLAFLDLDRTRIPDLDDEPESFGLRVPRTFAERMRPGDPEDPLLRQVLPLIAERQPVAGYVADPVGDAAAERAPGLLVKYAGRALLMVTGACAVHCRYCFRRHFPYQDLGPSQSRLERALDEIARDPSLTEVVLSGGDPLMLGDDRLDALIQGLEHIGHLVRLRLHSRLAVVSPARLTTRLATRLTSGRLTSLLVIHANHPHELDDSVRSALLDWRTTGVTLLNQSVLLRGVNDRVEILAELSERLFACGVLPYYLHGLDPVAGSAHFQVGDAEAKRLLDGMRARLPGYLVPRLVREIPGAPAKQPFE</sequence>
<dbReference type="PANTHER" id="PTHR30538">
    <property type="entry name" value="LYSINE 2,3-AMINOMUTASE-RELATED"/>
    <property type="match status" value="1"/>
</dbReference>
<evidence type="ECO:0000256" key="14">
    <source>
        <dbReference type="PIRSR" id="PIRSR004911-1"/>
    </source>
</evidence>
<dbReference type="SFLD" id="SFLDS00029">
    <property type="entry name" value="Radical_SAM"/>
    <property type="match status" value="1"/>
</dbReference>
<dbReference type="NCBIfam" id="TIGR00238">
    <property type="entry name" value="KamA family radical SAM protein"/>
    <property type="match status" value="1"/>
</dbReference>
<dbReference type="PROSITE" id="PS51918">
    <property type="entry name" value="RADICAL_SAM"/>
    <property type="match status" value="1"/>
</dbReference>
<accession>A0A850RCW6</accession>
<dbReference type="RefSeq" id="WP_176975852.1">
    <property type="nucleotide sequence ID" value="NZ_JABZEO010000004.1"/>
</dbReference>
<evidence type="ECO:0000256" key="8">
    <source>
        <dbReference type="ARBA" id="ARBA00022723"/>
    </source>
</evidence>
<dbReference type="EMBL" id="JABZEO010000004">
    <property type="protein sequence ID" value="NVZ09082.1"/>
    <property type="molecule type" value="Genomic_DNA"/>
</dbReference>
<keyword evidence="10" id="KW-0408">Iron</keyword>
<evidence type="ECO:0000256" key="10">
    <source>
        <dbReference type="ARBA" id="ARBA00023004"/>
    </source>
</evidence>
<feature type="modified residue" description="N6-(pyridoxal phosphate)lysine" evidence="15">
    <location>
        <position position="332"/>
    </location>
</feature>
<keyword evidence="18" id="KW-1185">Reference proteome</keyword>
<evidence type="ECO:0000256" key="6">
    <source>
        <dbReference type="ARBA" id="ARBA00022485"/>
    </source>
</evidence>
<dbReference type="Gene3D" id="3.20.20.70">
    <property type="entry name" value="Aldolase class I"/>
    <property type="match status" value="1"/>
</dbReference>
<dbReference type="InterPro" id="IPR013785">
    <property type="entry name" value="Aldolase_TIM"/>
</dbReference>
<dbReference type="Proteomes" id="UP000592294">
    <property type="component" value="Unassembled WGS sequence"/>
</dbReference>